<dbReference type="InterPro" id="IPR011990">
    <property type="entry name" value="TPR-like_helical_dom_sf"/>
</dbReference>
<feature type="chain" id="PRO_5041413208" evidence="5">
    <location>
        <begin position="20"/>
        <end position="308"/>
    </location>
</feature>
<accession>A0AA49JHX1</accession>
<protein>
    <submittedName>
        <fullName evidence="6">Tetratricopeptide repeat protein</fullName>
    </submittedName>
</protein>
<evidence type="ECO:0000256" key="2">
    <source>
        <dbReference type="ARBA" id="ARBA00022803"/>
    </source>
</evidence>
<feature type="repeat" description="TPR" evidence="3">
    <location>
        <begin position="100"/>
        <end position="133"/>
    </location>
</feature>
<dbReference type="PROSITE" id="PS50005">
    <property type="entry name" value="TPR"/>
    <property type="match status" value="1"/>
</dbReference>
<name>A0AA49JHX1_9BACT</name>
<keyword evidence="5" id="KW-0732">Signal</keyword>
<reference evidence="6" key="1">
    <citation type="submission" date="2023-08" db="EMBL/GenBank/DDBJ databases">
        <title>Comparative genomics and taxonomic characterization of three novel marine species of genus Marivirga.</title>
        <authorList>
            <person name="Muhammad N."/>
            <person name="Kim S.-G."/>
        </authorList>
    </citation>
    <scope>NUCLEOTIDE SEQUENCE [LARGE SCALE GENOMIC DNA]</scope>
    <source>
        <strain evidence="6">ABR2-2</strain>
    </source>
</reference>
<keyword evidence="1" id="KW-0677">Repeat</keyword>
<keyword evidence="2 3" id="KW-0802">TPR repeat</keyword>
<dbReference type="Pfam" id="PF13432">
    <property type="entry name" value="TPR_16"/>
    <property type="match status" value="1"/>
</dbReference>
<feature type="compositionally biased region" description="Low complexity" evidence="4">
    <location>
        <begin position="149"/>
        <end position="158"/>
    </location>
</feature>
<evidence type="ECO:0000313" key="6">
    <source>
        <dbReference type="EMBL" id="WKK83462.2"/>
    </source>
</evidence>
<feature type="region of interest" description="Disordered" evidence="4">
    <location>
        <begin position="146"/>
        <end position="269"/>
    </location>
</feature>
<dbReference type="SUPFAM" id="SSF48452">
    <property type="entry name" value="TPR-like"/>
    <property type="match status" value="1"/>
</dbReference>
<dbReference type="Gene3D" id="1.25.40.10">
    <property type="entry name" value="Tetratricopeptide repeat domain"/>
    <property type="match status" value="1"/>
</dbReference>
<feature type="compositionally biased region" description="Basic and acidic residues" evidence="4">
    <location>
        <begin position="159"/>
        <end position="216"/>
    </location>
</feature>
<dbReference type="EMBL" id="CP129970">
    <property type="protein sequence ID" value="WKK83462.2"/>
    <property type="molecule type" value="Genomic_DNA"/>
</dbReference>
<dbReference type="InterPro" id="IPR019734">
    <property type="entry name" value="TPR_rpt"/>
</dbReference>
<proteinExistence type="predicted"/>
<dbReference type="Proteomes" id="UP001244443">
    <property type="component" value="Chromosome"/>
</dbReference>
<dbReference type="Pfam" id="PF07719">
    <property type="entry name" value="TPR_2"/>
    <property type="match status" value="1"/>
</dbReference>
<keyword evidence="7" id="KW-1185">Reference proteome</keyword>
<evidence type="ECO:0000256" key="5">
    <source>
        <dbReference type="SAM" id="SignalP"/>
    </source>
</evidence>
<dbReference type="SMART" id="SM00028">
    <property type="entry name" value="TPR"/>
    <property type="match status" value="3"/>
</dbReference>
<evidence type="ECO:0000256" key="4">
    <source>
        <dbReference type="SAM" id="MobiDB-lite"/>
    </source>
</evidence>
<dbReference type="RefSeq" id="WP_308357245.1">
    <property type="nucleotide sequence ID" value="NZ_CP129970.2"/>
</dbReference>
<sequence length="308" mass="36124">MKSVFFVISFLLLSISVLAIDPVGKIAKANAAKERAAEALKNGDYEKVIEHYTYLLDSLNYESPQAELNRAHAYFQLKDTVNSYDAYRRVADSDNKELKSKALLQLGNLSEMQKEYENALSFYKEALRADPGNQKARYNYELLKKKMQQQEQQNQDQQDQNKDQNDQQQDQENKDQQNKDQQSKEDQNSENQKNEENQENKSEDQNSEEEQQKENAEQQQEGEQSEDEKSEQEKEQQQQQEQQKEGEQKENADDQKMDPATKQKLKEMNISEEKAQMILEALRNKESQYFQQLRKKATKKQDSGKPDW</sequence>
<dbReference type="AlphaFoldDB" id="A0AA49JHX1"/>
<evidence type="ECO:0000256" key="1">
    <source>
        <dbReference type="ARBA" id="ARBA00022737"/>
    </source>
</evidence>
<evidence type="ECO:0000256" key="3">
    <source>
        <dbReference type="PROSITE-ProRule" id="PRU00339"/>
    </source>
</evidence>
<feature type="compositionally biased region" description="Basic and acidic residues" evidence="4">
    <location>
        <begin position="231"/>
        <end position="269"/>
    </location>
</feature>
<dbReference type="PROSITE" id="PS50293">
    <property type="entry name" value="TPR_REGION"/>
    <property type="match status" value="1"/>
</dbReference>
<gene>
    <name evidence="6" type="ORF">QYS48_14060</name>
</gene>
<evidence type="ECO:0000313" key="7">
    <source>
        <dbReference type="Proteomes" id="UP001244443"/>
    </source>
</evidence>
<organism evidence="6 7">
    <name type="scientific">Marivirga arenosa</name>
    <dbReference type="NCBI Taxonomy" id="3059076"/>
    <lineage>
        <taxon>Bacteria</taxon>
        <taxon>Pseudomonadati</taxon>
        <taxon>Bacteroidota</taxon>
        <taxon>Cytophagia</taxon>
        <taxon>Cytophagales</taxon>
        <taxon>Marivirgaceae</taxon>
        <taxon>Marivirga</taxon>
    </lineage>
</organism>
<dbReference type="InterPro" id="IPR013105">
    <property type="entry name" value="TPR_2"/>
</dbReference>
<feature type="signal peptide" evidence="5">
    <location>
        <begin position="1"/>
        <end position="19"/>
    </location>
</feature>